<evidence type="ECO:0000256" key="8">
    <source>
        <dbReference type="SAM" id="SignalP"/>
    </source>
</evidence>
<organism evidence="11 12">
    <name type="scientific">Elaeis guineensis var. tenera</name>
    <name type="common">Oil palm</name>
    <dbReference type="NCBI Taxonomy" id="51953"/>
    <lineage>
        <taxon>Eukaryota</taxon>
        <taxon>Viridiplantae</taxon>
        <taxon>Streptophyta</taxon>
        <taxon>Embryophyta</taxon>
        <taxon>Tracheophyta</taxon>
        <taxon>Spermatophyta</taxon>
        <taxon>Magnoliopsida</taxon>
        <taxon>Liliopsida</taxon>
        <taxon>Arecaceae</taxon>
        <taxon>Arecoideae</taxon>
        <taxon>Cocoseae</taxon>
        <taxon>Elaeidinae</taxon>
        <taxon>Elaeis</taxon>
    </lineage>
</organism>
<dbReference type="InterPro" id="IPR029962">
    <property type="entry name" value="TBL"/>
</dbReference>
<dbReference type="GO" id="GO:0000139">
    <property type="term" value="C:Golgi membrane"/>
    <property type="evidence" value="ECO:0007669"/>
    <property type="project" value="UniProtKB-SubCell"/>
</dbReference>
<dbReference type="AlphaFoldDB" id="A0A6I9QWM9"/>
<dbReference type="Pfam" id="PF14416">
    <property type="entry name" value="PMR5N"/>
    <property type="match status" value="1"/>
</dbReference>
<keyword evidence="3" id="KW-0812">Transmembrane</keyword>
<evidence type="ECO:0000256" key="3">
    <source>
        <dbReference type="ARBA" id="ARBA00022692"/>
    </source>
</evidence>
<evidence type="ECO:0000259" key="10">
    <source>
        <dbReference type="Pfam" id="PF14416"/>
    </source>
</evidence>
<dbReference type="RefSeq" id="XP_010915619.1">
    <property type="nucleotide sequence ID" value="XM_010917317.2"/>
</dbReference>
<evidence type="ECO:0000256" key="5">
    <source>
        <dbReference type="ARBA" id="ARBA00022989"/>
    </source>
</evidence>
<gene>
    <name evidence="12" type="primary">LOC105040670</name>
</gene>
<dbReference type="InParanoid" id="A0A6I9QWM9"/>
<keyword evidence="4" id="KW-0735">Signal-anchor</keyword>
<evidence type="ECO:0000256" key="1">
    <source>
        <dbReference type="ARBA" id="ARBA00004323"/>
    </source>
</evidence>
<evidence type="ECO:0000256" key="6">
    <source>
        <dbReference type="ARBA" id="ARBA00023034"/>
    </source>
</evidence>
<dbReference type="InterPro" id="IPR026057">
    <property type="entry name" value="TBL_C"/>
</dbReference>
<evidence type="ECO:0000256" key="7">
    <source>
        <dbReference type="ARBA" id="ARBA00023136"/>
    </source>
</evidence>
<dbReference type="Pfam" id="PF13839">
    <property type="entry name" value="PC-Esterase"/>
    <property type="match status" value="1"/>
</dbReference>
<evidence type="ECO:0000256" key="4">
    <source>
        <dbReference type="ARBA" id="ARBA00022968"/>
    </source>
</evidence>
<dbReference type="InterPro" id="IPR025846">
    <property type="entry name" value="TBL_N"/>
</dbReference>
<dbReference type="PANTHER" id="PTHR32285:SF177">
    <property type="entry name" value="OS01G0217000 PROTEIN"/>
    <property type="match status" value="1"/>
</dbReference>
<proteinExistence type="inferred from homology"/>
<evidence type="ECO:0000313" key="11">
    <source>
        <dbReference type="Proteomes" id="UP000504607"/>
    </source>
</evidence>
<feature type="chain" id="PRO_5026997852" evidence="8">
    <location>
        <begin position="27"/>
        <end position="365"/>
    </location>
</feature>
<dbReference type="GO" id="GO:1990538">
    <property type="term" value="F:xylan O-acetyltransferase activity"/>
    <property type="evidence" value="ECO:0007669"/>
    <property type="project" value="UniProtKB-ARBA"/>
</dbReference>
<dbReference type="OrthoDB" id="788757at2759"/>
<evidence type="ECO:0000313" key="12">
    <source>
        <dbReference type="RefSeq" id="XP_010915619.1"/>
    </source>
</evidence>
<accession>A0A6I9QWM9</accession>
<feature type="domain" description="Trichome birefringence-like C-terminal" evidence="9">
    <location>
        <begin position="90"/>
        <end position="349"/>
    </location>
</feature>
<name>A0A6I9QWM9_ELAGV</name>
<keyword evidence="8" id="KW-0732">Signal</keyword>
<keyword evidence="6" id="KW-0333">Golgi apparatus</keyword>
<feature type="signal peptide" evidence="8">
    <location>
        <begin position="1"/>
        <end position="26"/>
    </location>
</feature>
<keyword evidence="11" id="KW-1185">Reference proteome</keyword>
<keyword evidence="5" id="KW-1133">Transmembrane helix</keyword>
<feature type="domain" description="Trichome birefringence-like N-terminal" evidence="10">
    <location>
        <begin position="35"/>
        <end position="88"/>
    </location>
</feature>
<comment type="subcellular location">
    <subcellularLocation>
        <location evidence="1">Golgi apparatus membrane</location>
        <topology evidence="1">Single-pass type II membrane protein</topology>
    </subcellularLocation>
</comment>
<reference evidence="12" key="1">
    <citation type="submission" date="2025-08" db="UniProtKB">
        <authorList>
            <consortium name="RefSeq"/>
        </authorList>
    </citation>
    <scope>IDENTIFICATION</scope>
</reference>
<protein>
    <submittedName>
        <fullName evidence="12">Protein trichome birefringence-like 40</fullName>
    </submittedName>
</protein>
<dbReference type="PANTHER" id="PTHR32285">
    <property type="entry name" value="PROTEIN TRICHOME BIREFRINGENCE-LIKE 9-RELATED"/>
    <property type="match status" value="1"/>
</dbReference>
<comment type="similarity">
    <text evidence="2">Belongs to the PC-esterase family. TBL subfamily.</text>
</comment>
<keyword evidence="7" id="KW-0472">Membrane</keyword>
<evidence type="ECO:0000256" key="2">
    <source>
        <dbReference type="ARBA" id="ARBA00007727"/>
    </source>
</evidence>
<dbReference type="Proteomes" id="UP000504607">
    <property type="component" value="Chromosome 3"/>
</dbReference>
<sequence length="365" mass="40985">MGSKARIGFGSLHYVLLALFVAPSQGVIVGGGGSACNLFKGSWVWDESYPLYDSASCSLVMDSNFDCQKNGRPDKDYLKYRWKPDGCEPPRFDGKNFLERMRGKTIMFVGDSISLNQRDSLLCLLRAAAPNAQFTRLYKNPVSSYRIEDYNITVSRCLAQYLVDIVPMKIGNVMMLDSVQRNGQVWLGADVLIFNSFLWWNRTNPGRPWDYIQGGNQILKDMNHTEAMARALNTWAKWVDSNIDPKTKKVFYFGLPPVHQSGKNWGKPGKSCVGETEPLMAKTYPGGPIPQESMVRGVLGSMSKPVYLLDITFLTQLRKDGHPGQYNGGDCTHWCLAGVPDTWNLLLNAALLEWNRDDSHKKHGI</sequence>
<evidence type="ECO:0000259" key="9">
    <source>
        <dbReference type="Pfam" id="PF13839"/>
    </source>
</evidence>